<keyword evidence="1" id="KW-1133">Transmembrane helix</keyword>
<sequence length="88" mass="9271">MKITAVVALALAAVVAASPVAEPKLVEPPLQAPARATVPLWRRAPAPSLVLRALVAIPPAITPSTLLAFVTIARERKSKMWKELDVGS</sequence>
<dbReference type="InParanoid" id="A4DA42"/>
<feature type="signal peptide" evidence="2">
    <location>
        <begin position="1"/>
        <end position="17"/>
    </location>
</feature>
<keyword evidence="2" id="KW-0732">Signal</keyword>
<gene>
    <name evidence="3" type="ORF">AFUA_8G02340</name>
</gene>
<keyword evidence="4" id="KW-1185">Reference proteome</keyword>
<dbReference type="AlphaFoldDB" id="A4DA42"/>
<name>A4DA42_ASPFU</name>
<dbReference type="EMBL" id="AAHF01000014">
    <property type="protein sequence ID" value="EBA27210.1"/>
    <property type="molecule type" value="Genomic_DNA"/>
</dbReference>
<accession>A4DA42</accession>
<reference evidence="3 4" key="1">
    <citation type="journal article" date="2005" name="Nature">
        <title>Genomic sequence of the pathogenic and allergenic filamentous fungus Aspergillus fumigatus.</title>
        <authorList>
            <person name="Nierman W.C."/>
            <person name="Pain A."/>
            <person name="Anderson M.J."/>
            <person name="Wortman J.R."/>
            <person name="Kim H.S."/>
            <person name="Arroyo J."/>
            <person name="Berriman M."/>
            <person name="Abe K."/>
            <person name="Archer D.B."/>
            <person name="Bermejo C."/>
            <person name="Bennett J."/>
            <person name="Bowyer P."/>
            <person name="Chen D."/>
            <person name="Collins M."/>
            <person name="Coulsen R."/>
            <person name="Davies R."/>
            <person name="Dyer P.S."/>
            <person name="Farman M."/>
            <person name="Fedorova N."/>
            <person name="Fedorova N."/>
            <person name="Feldblyum T.V."/>
            <person name="Fischer R."/>
            <person name="Fosker N."/>
            <person name="Fraser A."/>
            <person name="Garcia J.L."/>
            <person name="Garcia M.J."/>
            <person name="Goble A."/>
            <person name="Goldman G.H."/>
            <person name="Gomi K."/>
            <person name="Griffith-Jones S."/>
            <person name="Gwilliam R."/>
            <person name="Haas B."/>
            <person name="Haas H."/>
            <person name="Harris D."/>
            <person name="Horiuchi H."/>
            <person name="Huang J."/>
            <person name="Humphray S."/>
            <person name="Jimenez J."/>
            <person name="Keller N."/>
            <person name="Khouri H."/>
            <person name="Kitamoto K."/>
            <person name="Kobayashi T."/>
            <person name="Konzack S."/>
            <person name="Kulkarni R."/>
            <person name="Kumagai T."/>
            <person name="Lafon A."/>
            <person name="Latge J.P."/>
            <person name="Li W."/>
            <person name="Lord A."/>
            <person name="Lu C."/>
            <person name="Majoros W.H."/>
            <person name="May G.S."/>
            <person name="Miller B.L."/>
            <person name="Mohamoud Y."/>
            <person name="Molina M."/>
            <person name="Monod M."/>
            <person name="Mouyna I."/>
            <person name="Mulligan S."/>
            <person name="Murphy L."/>
            <person name="O'Neil S."/>
            <person name="Paulsen I."/>
            <person name="Penalva M.A."/>
            <person name="Pertea M."/>
            <person name="Price C."/>
            <person name="Pritchard B.L."/>
            <person name="Quail M.A."/>
            <person name="Rabbinowitsch E."/>
            <person name="Rawlins N."/>
            <person name="Rajandream M.A."/>
            <person name="Reichard U."/>
            <person name="Renauld H."/>
            <person name="Robson G.D."/>
            <person name="Rodriguez de Cordoba S."/>
            <person name="Rodriguez-Pena J.M."/>
            <person name="Ronning C.M."/>
            <person name="Rutter S."/>
            <person name="Salzberg S.L."/>
            <person name="Sanchez M."/>
            <person name="Sanchez-Ferrero J.C."/>
            <person name="Saunders D."/>
            <person name="Seeger K."/>
            <person name="Squares R."/>
            <person name="Squares S."/>
            <person name="Takeuchi M."/>
            <person name="Tekaia F."/>
            <person name="Turner G."/>
            <person name="Vazquez de Aldana C.R."/>
            <person name="Weidman J."/>
            <person name="White O."/>
            <person name="Woodward J."/>
            <person name="Yu J.H."/>
            <person name="Fraser C."/>
            <person name="Galagan J.E."/>
            <person name="Asai K."/>
            <person name="Machida M."/>
            <person name="Hall N."/>
            <person name="Barrell B."/>
            <person name="Denning D.W."/>
        </authorList>
    </citation>
    <scope>NUCLEOTIDE SEQUENCE [LARGE SCALE GENOMIC DNA]</scope>
    <source>
        <strain evidence="3 4">Af293</strain>
    </source>
</reference>
<proteinExistence type="predicted"/>
<dbReference type="HOGENOM" id="CLU_2468615_0_0_1"/>
<feature type="transmembrane region" description="Helical" evidence="1">
    <location>
        <begin position="49"/>
        <end position="72"/>
    </location>
</feature>
<keyword evidence="1" id="KW-0812">Transmembrane</keyword>
<evidence type="ECO:0000256" key="2">
    <source>
        <dbReference type="SAM" id="SignalP"/>
    </source>
</evidence>
<dbReference type="eggNOG" id="ENOG502RPRI">
    <property type="taxonomic scope" value="Eukaryota"/>
</dbReference>
<evidence type="ECO:0000313" key="3">
    <source>
        <dbReference type="EMBL" id="EBA27210.1"/>
    </source>
</evidence>
<dbReference type="VEuPathDB" id="FungiDB:Afu8g02340"/>
<dbReference type="Proteomes" id="UP000002530">
    <property type="component" value="Unassembled WGS sequence"/>
</dbReference>
<comment type="caution">
    <text evidence="3">The sequence shown here is derived from an EMBL/GenBank/DDBJ whole genome shotgun (WGS) entry which is preliminary data.</text>
</comment>
<dbReference type="GeneID" id="5077277"/>
<dbReference type="KEGG" id="afm:AFUA_8G02340"/>
<keyword evidence="1" id="KW-0472">Membrane</keyword>
<dbReference type="OMA" id="MWKELDV"/>
<evidence type="ECO:0000313" key="4">
    <source>
        <dbReference type="Proteomes" id="UP000002530"/>
    </source>
</evidence>
<evidence type="ECO:0000256" key="1">
    <source>
        <dbReference type="SAM" id="Phobius"/>
    </source>
</evidence>
<feature type="chain" id="PRO_5002666970" evidence="2">
    <location>
        <begin position="18"/>
        <end position="88"/>
    </location>
</feature>
<organism evidence="3 4">
    <name type="scientific">Aspergillus fumigatus (strain ATCC MYA-4609 / CBS 101355 / FGSC A1100 / Af293)</name>
    <name type="common">Neosartorya fumigata</name>
    <dbReference type="NCBI Taxonomy" id="330879"/>
    <lineage>
        <taxon>Eukaryota</taxon>
        <taxon>Fungi</taxon>
        <taxon>Dikarya</taxon>
        <taxon>Ascomycota</taxon>
        <taxon>Pezizomycotina</taxon>
        <taxon>Eurotiomycetes</taxon>
        <taxon>Eurotiomycetidae</taxon>
        <taxon>Eurotiales</taxon>
        <taxon>Aspergillaceae</taxon>
        <taxon>Aspergillus</taxon>
        <taxon>Aspergillus subgen. Fumigati</taxon>
    </lineage>
</organism>
<dbReference type="RefSeq" id="XP_001481402.1">
    <property type="nucleotide sequence ID" value="XM_001481352.1"/>
</dbReference>
<protein>
    <submittedName>
        <fullName evidence="3">Uncharacterized protein</fullName>
    </submittedName>
</protein>